<dbReference type="InterPro" id="IPR052155">
    <property type="entry name" value="Biofilm_reg_signaling"/>
</dbReference>
<feature type="domain" description="MHYT" evidence="5">
    <location>
        <begin position="5"/>
        <end position="198"/>
    </location>
</feature>
<dbReference type="PROSITE" id="PS50883">
    <property type="entry name" value="EAL"/>
    <property type="match status" value="1"/>
</dbReference>
<protein>
    <submittedName>
        <fullName evidence="6">EAL domain-containing protein</fullName>
    </submittedName>
</protein>
<feature type="domain" description="GGDEF" evidence="4">
    <location>
        <begin position="282"/>
        <end position="413"/>
    </location>
</feature>
<feature type="transmembrane region" description="Helical" evidence="1">
    <location>
        <begin position="6"/>
        <end position="29"/>
    </location>
</feature>
<evidence type="ECO:0000256" key="1">
    <source>
        <dbReference type="PROSITE-ProRule" id="PRU00244"/>
    </source>
</evidence>
<dbReference type="InterPro" id="IPR043128">
    <property type="entry name" value="Rev_trsase/Diguanyl_cyclase"/>
</dbReference>
<dbReference type="SMART" id="SM00267">
    <property type="entry name" value="GGDEF"/>
    <property type="match status" value="1"/>
</dbReference>
<dbReference type="Gene3D" id="3.30.70.270">
    <property type="match status" value="1"/>
</dbReference>
<dbReference type="PROSITE" id="PS50924">
    <property type="entry name" value="MHYT"/>
    <property type="match status" value="1"/>
</dbReference>
<dbReference type="InterPro" id="IPR029787">
    <property type="entry name" value="Nucleotide_cyclase"/>
</dbReference>
<dbReference type="PROSITE" id="PS50887">
    <property type="entry name" value="GGDEF"/>
    <property type="match status" value="1"/>
</dbReference>
<feature type="transmembrane region" description="Helical" evidence="1">
    <location>
        <begin position="105"/>
        <end position="128"/>
    </location>
</feature>
<dbReference type="KEGG" id="hmi:soil367_09620"/>
<dbReference type="GO" id="GO:0016020">
    <property type="term" value="C:membrane"/>
    <property type="evidence" value="ECO:0007669"/>
    <property type="project" value="UniProtKB-UniRule"/>
</dbReference>
<feature type="transmembrane region" description="Helical" evidence="1">
    <location>
        <begin position="174"/>
        <end position="194"/>
    </location>
</feature>
<dbReference type="InterPro" id="IPR005330">
    <property type="entry name" value="MHYT_dom"/>
</dbReference>
<dbReference type="Proteomes" id="UP000298049">
    <property type="component" value="Chromosome"/>
</dbReference>
<dbReference type="Pfam" id="PF00990">
    <property type="entry name" value="GGDEF"/>
    <property type="match status" value="1"/>
</dbReference>
<dbReference type="PANTHER" id="PTHR44757:SF2">
    <property type="entry name" value="BIOFILM ARCHITECTURE MAINTENANCE PROTEIN MBAA"/>
    <property type="match status" value="1"/>
</dbReference>
<evidence type="ECO:0000313" key="6">
    <source>
        <dbReference type="EMBL" id="QCF26167.1"/>
    </source>
</evidence>
<keyword evidence="1" id="KW-0812">Transmembrane</keyword>
<keyword evidence="1" id="KW-1133">Transmembrane helix</keyword>
<reference evidence="6 7" key="1">
    <citation type="submission" date="2018-07" db="EMBL/GenBank/DDBJ databases">
        <title>Marsedoiliclastica nanhaica gen. nov. sp. nov., a novel marine hydrocarbonoclastic bacterium isolated from an in-situ enriched hydrocarbon-degrading consortium in deep-sea sediment.</title>
        <authorList>
            <person name="Dong C."/>
            <person name="Ma T."/>
            <person name="Liu R."/>
            <person name="Shao Z."/>
        </authorList>
    </citation>
    <scope>NUCLEOTIDE SEQUENCE [LARGE SCALE GENOMIC DNA]</scope>
    <source>
        <strain evidence="7">soil36-7</strain>
    </source>
</reference>
<accession>A0A4P7XJW0</accession>
<dbReference type="CDD" id="cd01949">
    <property type="entry name" value="GGDEF"/>
    <property type="match status" value="1"/>
</dbReference>
<proteinExistence type="predicted"/>
<keyword evidence="7" id="KW-1185">Reference proteome</keyword>
<feature type="transmembrane region" description="Helical" evidence="1">
    <location>
        <begin position="75"/>
        <end position="96"/>
    </location>
</feature>
<dbReference type="Pfam" id="PF03707">
    <property type="entry name" value="MHYT"/>
    <property type="match status" value="3"/>
</dbReference>
<dbReference type="PANTHER" id="PTHR44757">
    <property type="entry name" value="DIGUANYLATE CYCLASE DGCP"/>
    <property type="match status" value="1"/>
</dbReference>
<dbReference type="CDD" id="cd01948">
    <property type="entry name" value="EAL"/>
    <property type="match status" value="1"/>
</dbReference>
<organism evidence="6 7">
    <name type="scientific">Hydrocarboniclastica marina</name>
    <dbReference type="NCBI Taxonomy" id="2259620"/>
    <lineage>
        <taxon>Bacteria</taxon>
        <taxon>Pseudomonadati</taxon>
        <taxon>Pseudomonadota</taxon>
        <taxon>Gammaproteobacteria</taxon>
        <taxon>Alteromonadales</taxon>
        <taxon>Alteromonadaceae</taxon>
        <taxon>Hydrocarboniclastica</taxon>
    </lineage>
</organism>
<feature type="transmembrane region" description="Helical" evidence="1">
    <location>
        <begin position="41"/>
        <end position="63"/>
    </location>
</feature>
<dbReference type="EMBL" id="CP031093">
    <property type="protein sequence ID" value="QCF26167.1"/>
    <property type="molecule type" value="Genomic_DNA"/>
</dbReference>
<feature type="transmembrane region" description="Helical" evidence="1">
    <location>
        <begin position="140"/>
        <end position="162"/>
    </location>
</feature>
<sequence length="681" mass="73107">MTQHYNLWLVALSLAVGSLASYAMLEVALRVRDASVRGFRYWLIGGSTALGFGVWSTHFIGMLAHSVHLPVGYDFALTLLSIVPAIVAAALTLCLFRRRVDLPGLVLLGGLSIGVGIASMHYVGMAALKMSPSLQYDPMLFALSWLIAIAAATVSLAMGKRLRGSDRPTLAKKLAAALMLGLAIAGMHYTGMAATSFAPGSVSLALGVGLDKTALAVGLGLVTLLVVILLIVIFDARIAAERMVARELKHMALHDQLTGLANRELFHEQLCSALHRTSRQTTLLAVLAINLDGFKEINDLFGHKVGDRLLVDVARRLKRGLRREDLVARLSGDQFIAMAADMASPGQAAFVAQRLLDELNRAEGESGIAVRASIGISLYPQDGNTAGELLKQADFALYRAKADGKGCHHFYNATVEHAVRAQQQRLEELKLAIARDELTVFYQPQVNTSTRAVVGVEALVRWRHPIEGMLAPGAFIPLAEGARMMPLLDAWVIRKACTDAAQWSTLGIPLRIGINVSAQSIDLDLVAVVADALQQSGLPAELLELEITETGLLTAGEKIASKALHQLSGLGVQLSIDDFGTGYGSLTYLSTLPIDAIKIDRQFVQAALQERPAAAIVASLIDLARNLDLRVVSEGVETAAQLDFLLSSGCDVAQGYWFSRPLPLREFGHFIGAESAPEVIL</sequence>
<evidence type="ECO:0000259" key="3">
    <source>
        <dbReference type="PROSITE" id="PS50883"/>
    </source>
</evidence>
<gene>
    <name evidence="6" type="ORF">soil367_09620</name>
</gene>
<feature type="coiled-coil region" evidence="2">
    <location>
        <begin position="412"/>
        <end position="439"/>
    </location>
</feature>
<dbReference type="Gene3D" id="3.20.20.450">
    <property type="entry name" value="EAL domain"/>
    <property type="match status" value="1"/>
</dbReference>
<dbReference type="AlphaFoldDB" id="A0A4P7XJW0"/>
<feature type="transmembrane region" description="Helical" evidence="1">
    <location>
        <begin position="214"/>
        <end position="234"/>
    </location>
</feature>
<dbReference type="InterPro" id="IPR001633">
    <property type="entry name" value="EAL_dom"/>
</dbReference>
<dbReference type="NCBIfam" id="TIGR00254">
    <property type="entry name" value="GGDEF"/>
    <property type="match status" value="1"/>
</dbReference>
<keyword evidence="1" id="KW-0472">Membrane</keyword>
<dbReference type="SUPFAM" id="SSF55073">
    <property type="entry name" value="Nucleotide cyclase"/>
    <property type="match status" value="1"/>
</dbReference>
<evidence type="ECO:0000259" key="5">
    <source>
        <dbReference type="PROSITE" id="PS50924"/>
    </source>
</evidence>
<dbReference type="SUPFAM" id="SSF141868">
    <property type="entry name" value="EAL domain-like"/>
    <property type="match status" value="1"/>
</dbReference>
<dbReference type="Pfam" id="PF00563">
    <property type="entry name" value="EAL"/>
    <property type="match status" value="1"/>
</dbReference>
<dbReference type="InterPro" id="IPR035919">
    <property type="entry name" value="EAL_sf"/>
</dbReference>
<evidence type="ECO:0000313" key="7">
    <source>
        <dbReference type="Proteomes" id="UP000298049"/>
    </source>
</evidence>
<name>A0A4P7XJW0_9ALTE</name>
<evidence type="ECO:0000259" key="4">
    <source>
        <dbReference type="PROSITE" id="PS50887"/>
    </source>
</evidence>
<feature type="domain" description="EAL" evidence="3">
    <location>
        <begin position="422"/>
        <end position="675"/>
    </location>
</feature>
<dbReference type="InterPro" id="IPR000160">
    <property type="entry name" value="GGDEF_dom"/>
</dbReference>
<evidence type="ECO:0000256" key="2">
    <source>
        <dbReference type="SAM" id="Coils"/>
    </source>
</evidence>
<keyword evidence="2" id="KW-0175">Coiled coil</keyword>
<dbReference type="SMART" id="SM00052">
    <property type="entry name" value="EAL"/>
    <property type="match status" value="1"/>
</dbReference>